<evidence type="ECO:0000259" key="13">
    <source>
        <dbReference type="SMART" id="SM01228"/>
    </source>
</evidence>
<dbReference type="Gene3D" id="1.10.150.570">
    <property type="entry name" value="GidA associated domain, C-terminal subdomain"/>
    <property type="match status" value="1"/>
</dbReference>
<dbReference type="InterPro" id="IPR036188">
    <property type="entry name" value="FAD/NAD-bd_sf"/>
</dbReference>
<dbReference type="PANTHER" id="PTHR11806">
    <property type="entry name" value="GLUCOSE INHIBITED DIVISION PROTEIN A"/>
    <property type="match status" value="1"/>
</dbReference>
<dbReference type="GO" id="GO:0030488">
    <property type="term" value="P:tRNA methylation"/>
    <property type="evidence" value="ECO:0007669"/>
    <property type="project" value="TreeGrafter"/>
</dbReference>
<comment type="caution">
    <text evidence="14">The sequence shown here is derived from an EMBL/GenBank/DDBJ whole genome shotgun (WGS) entry which is preliminary data.</text>
</comment>
<evidence type="ECO:0000313" key="15">
    <source>
        <dbReference type="Proteomes" id="UP000216446"/>
    </source>
</evidence>
<sequence>MDTYDVIVVGGGHAGAEAAHAAARLGARTLLLTMSLDKIGAMSCNPAVGGVGKGQIVREIDALGGLMGRIADQTAVHFRMLNTSKGPAVWSPRCQSDRHEYSLALREALENTPNLFFRQDAAVDLLTAPEAQPAGASGAGGKRVVGIVTRSGMEIRAGAVILTTGTFLGGTIHVGNQQRSGGRDGEAAAGRLTAALTRLGFETGRLKTGTPPRLDGRTIDWDACTPQPSDPHPRPFSFMSDELPHEPLACYITHTSQAVHAILREGFEESPMYAGRIQGRGPRYCPSIEDKIDRFASKTSHQLFLEPEGRRTHEVYVNGFSTSLPEEVQTRALRLIPGLERAHVLRPGYAIEYDYVPPHQIYRSMETKLARGLYLAGQINGTTGYEEAAAQGLMAGINAARDTGARGADVASGGMTNEHASGVSLPGDLASGGPLVLGRDQAYIGVLVDDLVAKGTDEPYRMFTSRAEHRILLRQDNADGRLTPLGYALGLATRERLDRMNARAEAAALLADRITSTSVTPASANPYLESVGTAPLAEPTRLNRIALRPEVTLLDLLRASGEADLIPEAPGLEPITERVETEMKYAGYLERERDAADRMQDLERWRVPDGFDFTAVTSISHEAREKLTRVRPETLGQASRVSGVSPADVQSLMVLLRRFRGPASPASGDGASHSVSPPEATA</sequence>
<comment type="caution">
    <text evidence="11">Lacks conserved residue(s) required for the propagation of feature annotation.</text>
</comment>
<dbReference type="InterPro" id="IPR040131">
    <property type="entry name" value="MnmG_N"/>
</dbReference>
<dbReference type="InterPro" id="IPR047001">
    <property type="entry name" value="MnmG_C_subdom"/>
</dbReference>
<evidence type="ECO:0000256" key="5">
    <source>
        <dbReference type="ARBA" id="ARBA00022630"/>
    </source>
</evidence>
<dbReference type="AlphaFoldDB" id="A0A259U1R7"/>
<keyword evidence="6 11" id="KW-0819">tRNA processing</keyword>
<comment type="similarity">
    <text evidence="3 11">Belongs to the MnmG family.</text>
</comment>
<keyword evidence="15" id="KW-1185">Reference proteome</keyword>
<evidence type="ECO:0000313" key="14">
    <source>
        <dbReference type="EMBL" id="OZC03993.1"/>
    </source>
</evidence>
<dbReference type="InterPro" id="IPR002218">
    <property type="entry name" value="MnmG-rel"/>
</dbReference>
<dbReference type="FunFam" id="3.50.50.60:FF:000002">
    <property type="entry name" value="tRNA uridine 5-carboxymethylaminomethyl modification enzyme MnmG"/>
    <property type="match status" value="1"/>
</dbReference>
<dbReference type="NCBIfam" id="TIGR00136">
    <property type="entry name" value="mnmG_gidA"/>
    <property type="match status" value="1"/>
</dbReference>
<keyword evidence="5 11" id="KW-0285">Flavoprotein</keyword>
<accession>A0A259U1R7</accession>
<protein>
    <recommendedName>
        <fullName evidence="4 11">tRNA uridine 5-carboxymethylaminomethyl modification enzyme MnmG</fullName>
    </recommendedName>
    <alternativeName>
        <fullName evidence="10 11">Glucose-inhibited division protein A</fullName>
    </alternativeName>
</protein>
<dbReference type="GO" id="GO:0002098">
    <property type="term" value="P:tRNA wobble uridine modification"/>
    <property type="evidence" value="ECO:0007669"/>
    <property type="project" value="InterPro"/>
</dbReference>
<dbReference type="Pfam" id="PF13932">
    <property type="entry name" value="SAM_GIDA_C"/>
    <property type="match status" value="1"/>
</dbReference>
<reference evidence="14 15" key="1">
    <citation type="submission" date="2016-11" db="EMBL/GenBank/DDBJ databases">
        <title>Study of marine rhodopsin-containing bacteria.</title>
        <authorList>
            <person name="Yoshizawa S."/>
            <person name="Kumagai Y."/>
            <person name="Kogure K."/>
        </authorList>
    </citation>
    <scope>NUCLEOTIDE SEQUENCE [LARGE SCALE GENOMIC DNA]</scope>
    <source>
        <strain evidence="14 15">SG-29</strain>
    </source>
</reference>
<dbReference type="OrthoDB" id="9815560at2"/>
<dbReference type="Pfam" id="PF01134">
    <property type="entry name" value="GIDA"/>
    <property type="match status" value="1"/>
</dbReference>
<dbReference type="SMART" id="SM01228">
    <property type="entry name" value="GIDA_assoc_3"/>
    <property type="match status" value="1"/>
</dbReference>
<dbReference type="Proteomes" id="UP000216446">
    <property type="component" value="Unassembled WGS sequence"/>
</dbReference>
<comment type="subunit">
    <text evidence="9 11">Homodimer. Heterotetramer of two MnmE and two MnmG subunits.</text>
</comment>
<proteinExistence type="inferred from homology"/>
<feature type="binding site" evidence="11">
    <location>
        <begin position="10"/>
        <end position="15"/>
    </location>
    <ligand>
        <name>FAD</name>
        <dbReference type="ChEBI" id="CHEBI:57692"/>
    </ligand>
</feature>
<dbReference type="InterPro" id="IPR020595">
    <property type="entry name" value="MnmG-rel_CS"/>
</dbReference>
<evidence type="ECO:0000256" key="4">
    <source>
        <dbReference type="ARBA" id="ARBA00020461"/>
    </source>
</evidence>
<dbReference type="PANTHER" id="PTHR11806:SF0">
    <property type="entry name" value="PROTEIN MTO1 HOMOLOG, MITOCHONDRIAL"/>
    <property type="match status" value="1"/>
</dbReference>
<evidence type="ECO:0000256" key="11">
    <source>
        <dbReference type="HAMAP-Rule" id="MF_00129"/>
    </source>
</evidence>
<dbReference type="InterPro" id="IPR004416">
    <property type="entry name" value="MnmG"/>
</dbReference>
<dbReference type="RefSeq" id="WP_094549977.1">
    <property type="nucleotide sequence ID" value="NZ_MQWB01000001.1"/>
</dbReference>
<feature type="binding site" evidence="11">
    <location>
        <begin position="281"/>
        <end position="295"/>
    </location>
    <ligand>
        <name>NAD(+)</name>
        <dbReference type="ChEBI" id="CHEBI:57540"/>
    </ligand>
</feature>
<dbReference type="PROSITE" id="PS01280">
    <property type="entry name" value="GIDA_1"/>
    <property type="match status" value="1"/>
</dbReference>
<dbReference type="FunFam" id="1.10.150.570:FF:000001">
    <property type="entry name" value="tRNA uridine 5-carboxymethylaminomethyl modification enzyme MnmG"/>
    <property type="match status" value="1"/>
</dbReference>
<evidence type="ECO:0000256" key="2">
    <source>
        <dbReference type="ARBA" id="ARBA00003717"/>
    </source>
</evidence>
<dbReference type="InterPro" id="IPR026904">
    <property type="entry name" value="MnmG_C"/>
</dbReference>
<dbReference type="InParanoid" id="A0A259U1R7"/>
<keyword evidence="8 11" id="KW-0520">NAD</keyword>
<evidence type="ECO:0000256" key="6">
    <source>
        <dbReference type="ARBA" id="ARBA00022694"/>
    </source>
</evidence>
<evidence type="ECO:0000256" key="8">
    <source>
        <dbReference type="ARBA" id="ARBA00023027"/>
    </source>
</evidence>
<dbReference type="Pfam" id="PF21680">
    <property type="entry name" value="GIDA_C_1st"/>
    <property type="match status" value="1"/>
</dbReference>
<evidence type="ECO:0000256" key="10">
    <source>
        <dbReference type="ARBA" id="ARBA00031800"/>
    </source>
</evidence>
<dbReference type="HAMAP" id="MF_00129">
    <property type="entry name" value="MnmG_GidA"/>
    <property type="match status" value="1"/>
</dbReference>
<evidence type="ECO:0000256" key="7">
    <source>
        <dbReference type="ARBA" id="ARBA00022827"/>
    </source>
</evidence>
<comment type="cofactor">
    <cofactor evidence="1 11">
        <name>FAD</name>
        <dbReference type="ChEBI" id="CHEBI:57692"/>
    </cofactor>
</comment>
<comment type="subcellular location">
    <subcellularLocation>
        <location evidence="11">Cytoplasm</location>
    </subcellularLocation>
</comment>
<evidence type="ECO:0000256" key="1">
    <source>
        <dbReference type="ARBA" id="ARBA00001974"/>
    </source>
</evidence>
<evidence type="ECO:0000256" key="12">
    <source>
        <dbReference type="SAM" id="MobiDB-lite"/>
    </source>
</evidence>
<organism evidence="14 15">
    <name type="scientific">Rubricoccus marinus</name>
    <dbReference type="NCBI Taxonomy" id="716817"/>
    <lineage>
        <taxon>Bacteria</taxon>
        <taxon>Pseudomonadati</taxon>
        <taxon>Rhodothermota</taxon>
        <taxon>Rhodothermia</taxon>
        <taxon>Rhodothermales</taxon>
        <taxon>Rubricoccaceae</taxon>
        <taxon>Rubricoccus</taxon>
    </lineage>
</organism>
<gene>
    <name evidence="11" type="primary">mnmG</name>
    <name evidence="11" type="synonym">gidA</name>
    <name evidence="14" type="ORF">BSZ36_13975</name>
</gene>
<evidence type="ECO:0000256" key="9">
    <source>
        <dbReference type="ARBA" id="ARBA00025948"/>
    </source>
</evidence>
<evidence type="ECO:0000256" key="3">
    <source>
        <dbReference type="ARBA" id="ARBA00007653"/>
    </source>
</evidence>
<dbReference type="EMBL" id="MQWB01000001">
    <property type="protein sequence ID" value="OZC03993.1"/>
    <property type="molecule type" value="Genomic_DNA"/>
</dbReference>
<dbReference type="InterPro" id="IPR049312">
    <property type="entry name" value="GIDA_C_N"/>
</dbReference>
<dbReference type="GO" id="GO:0005829">
    <property type="term" value="C:cytosol"/>
    <property type="evidence" value="ECO:0007669"/>
    <property type="project" value="TreeGrafter"/>
</dbReference>
<dbReference type="SUPFAM" id="SSF51905">
    <property type="entry name" value="FAD/NAD(P)-binding domain"/>
    <property type="match status" value="1"/>
</dbReference>
<dbReference type="Gene3D" id="1.10.10.1800">
    <property type="entry name" value="tRNA uridine 5-carboxymethylaminomethyl modification enzyme MnmG/GidA"/>
    <property type="match status" value="1"/>
</dbReference>
<feature type="domain" description="tRNA uridine 5-carboxymethylaminomethyl modification enzyme C-terminal subdomain" evidence="13">
    <location>
        <begin position="583"/>
        <end position="654"/>
    </location>
</feature>
<feature type="region of interest" description="Disordered" evidence="12">
    <location>
        <begin position="663"/>
        <end position="682"/>
    </location>
</feature>
<dbReference type="InterPro" id="IPR044920">
    <property type="entry name" value="MnmG_C_subdom_sf"/>
</dbReference>
<dbReference type="Gene3D" id="3.50.50.60">
    <property type="entry name" value="FAD/NAD(P)-binding domain"/>
    <property type="match status" value="2"/>
</dbReference>
<dbReference type="FunCoup" id="A0A259U1R7">
    <property type="interactions" value="557"/>
</dbReference>
<dbReference type="PROSITE" id="PS01281">
    <property type="entry name" value="GIDA_2"/>
    <property type="match status" value="1"/>
</dbReference>
<comment type="function">
    <text evidence="2 11">NAD-binding protein involved in the addition of a carboxymethylaminomethyl (cmnm) group at the wobble position (U34) of certain tRNAs, forming tRNA-cmnm(5)s(2)U34.</text>
</comment>
<keyword evidence="11" id="KW-0963">Cytoplasm</keyword>
<keyword evidence="7 11" id="KW-0274">FAD</keyword>
<name>A0A259U1R7_9BACT</name>
<dbReference type="GO" id="GO:0050660">
    <property type="term" value="F:flavin adenine dinucleotide binding"/>
    <property type="evidence" value="ECO:0007669"/>
    <property type="project" value="UniProtKB-UniRule"/>
</dbReference>